<gene>
    <name evidence="3" type="ORF">QNI22_00430</name>
</gene>
<evidence type="ECO:0000256" key="1">
    <source>
        <dbReference type="SAM" id="Phobius"/>
    </source>
</evidence>
<sequence>MNHKSTFIFVLTNYFIFYFTLPSFAQKNYEPGYIVTTQGDTLKGYIDNKDWRKNPETIHFRKSIDSDNTVEYKPAQLTSFYLKATNEQYVGAIVDMDQLPVTMDKLIEVATDAEFFSKVIPIRDTVFLRTLVSGVVNLYMYEDSKVHFFVQNKHAKIEELVFQRYILSNVRLSRQYDGYKKQLTTYMTGCSTIEQSIGRSLYLESDLTRLFEKYNRCVAPEIVQVQKREKIKFTPGVIGGLSITNLIFEGSSALYLTNVNFSSSTKPYLGVSLNISLPRGLHAWSLYNELGLKSYHVNGIYNEESSISPDYAWNVDLNFAYIKLSNLARYTYPKGLVRPFINLGISNALAVKTENKAIEETHAKPDKNALSTLRKHEQGWIGGIGILMKKWSVEARYEQSNGMSNYNAISSKSNSYYLLLGFRF</sequence>
<evidence type="ECO:0000259" key="2">
    <source>
        <dbReference type="Pfam" id="PF13568"/>
    </source>
</evidence>
<dbReference type="Pfam" id="PF13568">
    <property type="entry name" value="OMP_b-brl_2"/>
    <property type="match status" value="1"/>
</dbReference>
<organism evidence="3 4">
    <name type="scientific">Xanthocytophaga agilis</name>
    <dbReference type="NCBI Taxonomy" id="3048010"/>
    <lineage>
        <taxon>Bacteria</taxon>
        <taxon>Pseudomonadati</taxon>
        <taxon>Bacteroidota</taxon>
        <taxon>Cytophagia</taxon>
        <taxon>Cytophagales</taxon>
        <taxon>Rhodocytophagaceae</taxon>
        <taxon>Xanthocytophaga</taxon>
    </lineage>
</organism>
<comment type="caution">
    <text evidence="3">The sequence shown here is derived from an EMBL/GenBank/DDBJ whole genome shotgun (WGS) entry which is preliminary data.</text>
</comment>
<evidence type="ECO:0000313" key="4">
    <source>
        <dbReference type="Proteomes" id="UP001232063"/>
    </source>
</evidence>
<feature type="domain" description="Outer membrane protein beta-barrel" evidence="2">
    <location>
        <begin position="231"/>
        <end position="400"/>
    </location>
</feature>
<keyword evidence="1" id="KW-0812">Transmembrane</keyword>
<keyword evidence="1" id="KW-0472">Membrane</keyword>
<keyword evidence="4" id="KW-1185">Reference proteome</keyword>
<name>A0AAE3QZS7_9BACT</name>
<protein>
    <recommendedName>
        <fullName evidence="2">Outer membrane protein beta-barrel domain-containing protein</fullName>
    </recommendedName>
</protein>
<dbReference type="AlphaFoldDB" id="A0AAE3QZS7"/>
<dbReference type="Proteomes" id="UP001232063">
    <property type="component" value="Unassembled WGS sequence"/>
</dbReference>
<dbReference type="RefSeq" id="WP_314508620.1">
    <property type="nucleotide sequence ID" value="NZ_JASJOU010000001.1"/>
</dbReference>
<dbReference type="EMBL" id="JASJOU010000001">
    <property type="protein sequence ID" value="MDJ1499084.1"/>
    <property type="molecule type" value="Genomic_DNA"/>
</dbReference>
<dbReference type="InterPro" id="IPR025665">
    <property type="entry name" value="Beta-barrel_OMP_2"/>
</dbReference>
<accession>A0AAE3QZS7</accession>
<proteinExistence type="predicted"/>
<evidence type="ECO:0000313" key="3">
    <source>
        <dbReference type="EMBL" id="MDJ1499084.1"/>
    </source>
</evidence>
<keyword evidence="1" id="KW-1133">Transmembrane helix</keyword>
<feature type="transmembrane region" description="Helical" evidence="1">
    <location>
        <begin position="7"/>
        <end position="25"/>
    </location>
</feature>
<reference evidence="3" key="1">
    <citation type="submission" date="2023-05" db="EMBL/GenBank/DDBJ databases">
        <authorList>
            <person name="Zhang X."/>
        </authorList>
    </citation>
    <scope>NUCLEOTIDE SEQUENCE</scope>
    <source>
        <strain evidence="3">BD1B2-1</strain>
    </source>
</reference>